<organism evidence="1 2">
    <name type="scientific">Frankia umida</name>
    <dbReference type="NCBI Taxonomy" id="573489"/>
    <lineage>
        <taxon>Bacteria</taxon>
        <taxon>Bacillati</taxon>
        <taxon>Actinomycetota</taxon>
        <taxon>Actinomycetes</taxon>
        <taxon>Frankiales</taxon>
        <taxon>Frankiaceae</taxon>
        <taxon>Frankia</taxon>
    </lineage>
</organism>
<reference evidence="1 2" key="1">
    <citation type="submission" date="2022-04" db="EMBL/GenBank/DDBJ databases">
        <title>Genome diversity in the genus Frankia.</title>
        <authorList>
            <person name="Carlos-Shanley C."/>
            <person name="Hahn D."/>
        </authorList>
    </citation>
    <scope>NUCLEOTIDE SEQUENCE [LARGE SCALE GENOMIC DNA]</scope>
    <source>
        <strain evidence="1 2">Ag45/Mut15</strain>
    </source>
</reference>
<proteinExistence type="predicted"/>
<dbReference type="RefSeq" id="WP_248824848.1">
    <property type="nucleotide sequence ID" value="NZ_JALKFT010000010.1"/>
</dbReference>
<gene>
    <name evidence="1" type="ORF">MXD59_12655</name>
</gene>
<protein>
    <recommendedName>
        <fullName evidence="3">Metal dependent phosphohydrolase</fullName>
    </recommendedName>
</protein>
<accession>A0ABT0K007</accession>
<dbReference type="Gene3D" id="1.10.3210.10">
    <property type="entry name" value="Hypothetical protein af1432"/>
    <property type="match status" value="1"/>
</dbReference>
<evidence type="ECO:0000313" key="1">
    <source>
        <dbReference type="EMBL" id="MCK9876618.1"/>
    </source>
</evidence>
<evidence type="ECO:0000313" key="2">
    <source>
        <dbReference type="Proteomes" id="UP001201873"/>
    </source>
</evidence>
<evidence type="ECO:0008006" key="3">
    <source>
        <dbReference type="Google" id="ProtNLM"/>
    </source>
</evidence>
<sequence length="194" mass="20990">MLTRPRSALITTALDLARGWCAGHVIDNAPALGHAVRVALTLGRHMPVPDALLAAVLLHDVPDYRDPDEVAAAIGDRCGISTLVMMWLIHDEHAAMDLYPRDPAAAIRRLNRLPDPVAAALAADKTVSLRYVLGNARRAADPAAYWQARPAFRGLVPYLRAFHTATAHRIPASLAHNLDQQIGEAEKATAARKV</sequence>
<name>A0ABT0K007_9ACTN</name>
<comment type="caution">
    <text evidence="1">The sequence shown here is derived from an EMBL/GenBank/DDBJ whole genome shotgun (WGS) entry which is preliminary data.</text>
</comment>
<dbReference type="EMBL" id="JALKFT010000010">
    <property type="protein sequence ID" value="MCK9876618.1"/>
    <property type="molecule type" value="Genomic_DNA"/>
</dbReference>
<dbReference type="Proteomes" id="UP001201873">
    <property type="component" value="Unassembled WGS sequence"/>
</dbReference>
<keyword evidence="2" id="KW-1185">Reference proteome</keyword>